<dbReference type="AlphaFoldDB" id="A0AB73HHR7"/>
<protein>
    <submittedName>
        <fullName evidence="1">Uncharacterized protein</fullName>
    </submittedName>
</protein>
<dbReference type="Proteomes" id="UP001194632">
    <property type="component" value="Unassembled WGS sequence"/>
</dbReference>
<proteinExistence type="predicted"/>
<evidence type="ECO:0000313" key="1">
    <source>
        <dbReference type="EMBL" id="MBF7115775.1"/>
    </source>
</evidence>
<reference evidence="1" key="1">
    <citation type="submission" date="2020-11" db="EMBL/GenBank/DDBJ databases">
        <title>Antibiotic susceptibility profiles of Pediococcus pentosaceus from various origins and their implications for the safety assessment of strains with food-technology applications.</title>
        <authorList>
            <person name="Shani N."/>
            <person name="Oberhaensli S."/>
            <person name="Arias E."/>
        </authorList>
    </citation>
    <scope>NUCLEOTIDE SEQUENCE</scope>
    <source>
        <strain evidence="1">FAM 24207</strain>
    </source>
</reference>
<organism evidence="1 2">
    <name type="scientific">Pediococcus pentosaceus</name>
    <dbReference type="NCBI Taxonomy" id="1255"/>
    <lineage>
        <taxon>Bacteria</taxon>
        <taxon>Bacillati</taxon>
        <taxon>Bacillota</taxon>
        <taxon>Bacilli</taxon>
        <taxon>Lactobacillales</taxon>
        <taxon>Lactobacillaceae</taxon>
        <taxon>Pediococcus</taxon>
    </lineage>
</organism>
<evidence type="ECO:0000313" key="2">
    <source>
        <dbReference type="Proteomes" id="UP001194632"/>
    </source>
</evidence>
<dbReference type="EMBL" id="JADOFP010000012">
    <property type="protein sequence ID" value="MBF7115775.1"/>
    <property type="molecule type" value="Genomic_DNA"/>
</dbReference>
<sequence>MNNDNYVIPDNISTAELYNLCEWYIDESSNLNYLRLINQGIKDIQRLVIDAKLKLKAQRKIEQLEKVFLNSQSKKNSNGFLQSVAIYTDRKKYLTSEKSELKILIDVDDIKTHSSFESLLNYLMYMDYFFNENWILNLGSFPNFESSTLTRLFYGPKTRKNYETSFYFHNKDLLVKQAFKGFQHILDENLGLRIEDLINYFFEKYCENNFEIEWLPIRFAGEKEKINIQTKNLFTIEEQIRKQWNLLIDEGEIDKDLFALESTPRIYDLGSFLHKKYIYLNEENKDIRKVLELLFSDQSHLNTVKVTDGYLHENSFIQLLEKHNINYSFFENYQRQDINYLIKNNIITKRKDDVIYVNKKQMRRIRIFQ</sequence>
<gene>
    <name evidence="1" type="ORF">ITQ90_10020</name>
</gene>
<comment type="caution">
    <text evidence="1">The sequence shown here is derived from an EMBL/GenBank/DDBJ whole genome shotgun (WGS) entry which is preliminary data.</text>
</comment>
<name>A0AB73HHR7_PEDPE</name>
<dbReference type="RefSeq" id="WP_195750073.1">
    <property type="nucleotide sequence ID" value="NZ_JADOFP010000012.1"/>
</dbReference>
<accession>A0AB73HHR7</accession>